<accession>A0A1A9ZAC1</accession>
<organism evidence="7 8">
    <name type="scientific">Glossina pallidipes</name>
    <name type="common">Tsetse fly</name>
    <dbReference type="NCBI Taxonomy" id="7398"/>
    <lineage>
        <taxon>Eukaryota</taxon>
        <taxon>Metazoa</taxon>
        <taxon>Ecdysozoa</taxon>
        <taxon>Arthropoda</taxon>
        <taxon>Hexapoda</taxon>
        <taxon>Insecta</taxon>
        <taxon>Pterygota</taxon>
        <taxon>Neoptera</taxon>
        <taxon>Endopterygota</taxon>
        <taxon>Diptera</taxon>
        <taxon>Brachycera</taxon>
        <taxon>Muscomorpha</taxon>
        <taxon>Hippoboscoidea</taxon>
        <taxon>Glossinidae</taxon>
        <taxon>Glossina</taxon>
    </lineage>
</organism>
<evidence type="ECO:0000256" key="5">
    <source>
        <dbReference type="SAM" id="MobiDB-lite"/>
    </source>
</evidence>
<dbReference type="EnsemblMetazoa" id="GPAI008484-RA">
    <property type="protein sequence ID" value="GPAI008484-PA"/>
    <property type="gene ID" value="GPAI008484"/>
</dbReference>
<dbReference type="InterPro" id="IPR036873">
    <property type="entry name" value="Rhodanese-like_dom_sf"/>
</dbReference>
<feature type="region of interest" description="Disordered" evidence="5">
    <location>
        <begin position="343"/>
        <end position="364"/>
    </location>
</feature>
<dbReference type="EC" id="3.4.19.12" evidence="3"/>
<dbReference type="Gene3D" id="1.20.58.80">
    <property type="entry name" value="Phosphotransferase system, lactose/cellobiose-type IIA subunit"/>
    <property type="match status" value="1"/>
</dbReference>
<dbReference type="CDD" id="cd22265">
    <property type="entry name" value="UDM1_RNF168"/>
    <property type="match status" value="1"/>
</dbReference>
<keyword evidence="4" id="KW-0175">Coiled coil</keyword>
<dbReference type="GO" id="GO:0006508">
    <property type="term" value="P:proteolysis"/>
    <property type="evidence" value="ECO:0007669"/>
    <property type="project" value="UniProtKB-KW"/>
</dbReference>
<evidence type="ECO:0000313" key="7">
    <source>
        <dbReference type="EnsemblMetazoa" id="GPAI008484-PA"/>
    </source>
</evidence>
<dbReference type="Pfam" id="PF00443">
    <property type="entry name" value="UCH"/>
    <property type="match status" value="1"/>
</dbReference>
<reference evidence="7" key="2">
    <citation type="submission" date="2020-05" db="UniProtKB">
        <authorList>
            <consortium name="EnsemblMetazoa"/>
        </authorList>
    </citation>
    <scope>IDENTIFICATION</scope>
    <source>
        <strain evidence="7">IAEA</strain>
    </source>
</reference>
<feature type="compositionally biased region" description="Polar residues" evidence="5">
    <location>
        <begin position="343"/>
        <end position="356"/>
    </location>
</feature>
<feature type="region of interest" description="Disordered" evidence="5">
    <location>
        <begin position="516"/>
        <end position="558"/>
    </location>
</feature>
<evidence type="ECO:0000259" key="6">
    <source>
        <dbReference type="PROSITE" id="PS50235"/>
    </source>
</evidence>
<dbReference type="STRING" id="7398.A0A1A9ZAC1"/>
<evidence type="ECO:0000256" key="1">
    <source>
        <dbReference type="ARBA" id="ARBA00000707"/>
    </source>
</evidence>
<comment type="catalytic activity">
    <reaction evidence="1 3">
        <text>Thiol-dependent hydrolysis of ester, thioester, amide, peptide and isopeptide bonds formed by the C-terminal Gly of ubiquitin (a 76-residue protein attached to proteins as an intracellular targeting signal).</text>
        <dbReference type="EC" id="3.4.19.12"/>
    </reaction>
</comment>
<dbReference type="InterPro" id="IPR015063">
    <property type="entry name" value="USP8_dimer"/>
</dbReference>
<dbReference type="PANTHER" id="PTHR21646:SF46">
    <property type="entry name" value="UBIQUITIN CARBOXYL-TERMINAL HYDROLASE"/>
    <property type="match status" value="1"/>
</dbReference>
<dbReference type="AlphaFoldDB" id="A0A1A9ZAC1"/>
<feature type="domain" description="USP" evidence="6">
    <location>
        <begin position="613"/>
        <end position="948"/>
    </location>
</feature>
<dbReference type="InterPro" id="IPR028889">
    <property type="entry name" value="USP"/>
</dbReference>
<comment type="similarity">
    <text evidence="2 3">Belongs to the peptidase C19 family.</text>
</comment>
<dbReference type="GO" id="GO:0004843">
    <property type="term" value="F:cysteine-type deubiquitinase activity"/>
    <property type="evidence" value="ECO:0007669"/>
    <property type="project" value="UniProtKB-UniRule"/>
</dbReference>
<dbReference type="Gene3D" id="3.90.70.10">
    <property type="entry name" value="Cysteine proteinases"/>
    <property type="match status" value="1"/>
</dbReference>
<evidence type="ECO:0000256" key="2">
    <source>
        <dbReference type="ARBA" id="ARBA00009085"/>
    </source>
</evidence>
<dbReference type="PROSITE" id="PS50235">
    <property type="entry name" value="USP_3"/>
    <property type="match status" value="1"/>
</dbReference>
<evidence type="ECO:0000313" key="8">
    <source>
        <dbReference type="Proteomes" id="UP000092445"/>
    </source>
</evidence>
<keyword evidence="3" id="KW-0833">Ubl conjugation pathway</keyword>
<evidence type="ECO:0000256" key="4">
    <source>
        <dbReference type="SAM" id="Coils"/>
    </source>
</evidence>
<keyword evidence="3" id="KW-0788">Thiol protease</keyword>
<keyword evidence="3" id="KW-0645">Protease</keyword>
<dbReference type="SUPFAM" id="SSF52821">
    <property type="entry name" value="Rhodanese/Cell cycle control phosphatase"/>
    <property type="match status" value="1"/>
</dbReference>
<feature type="coiled-coil region" evidence="4">
    <location>
        <begin position="375"/>
        <end position="460"/>
    </location>
</feature>
<dbReference type="SUPFAM" id="SSF54001">
    <property type="entry name" value="Cysteine proteinases"/>
    <property type="match status" value="1"/>
</dbReference>
<dbReference type="CDD" id="cd02674">
    <property type="entry name" value="Peptidase_C19R"/>
    <property type="match status" value="1"/>
</dbReference>
<evidence type="ECO:0000256" key="3">
    <source>
        <dbReference type="RuleBase" id="RU366025"/>
    </source>
</evidence>
<dbReference type="InterPro" id="IPR001394">
    <property type="entry name" value="Peptidase_C19_UCH"/>
</dbReference>
<dbReference type="InterPro" id="IPR050185">
    <property type="entry name" value="Ub_carboxyl-term_hydrolase"/>
</dbReference>
<dbReference type="PROSITE" id="PS00972">
    <property type="entry name" value="USP_1"/>
    <property type="match status" value="1"/>
</dbReference>
<proteinExistence type="inferred from homology"/>
<name>A0A1A9ZAC1_GLOPL</name>
<dbReference type="InterPro" id="IPR018200">
    <property type="entry name" value="USP_CS"/>
</dbReference>
<dbReference type="SUPFAM" id="SSF140856">
    <property type="entry name" value="USP8 N-terminal domain-like"/>
    <property type="match status" value="1"/>
</dbReference>
<sequence>MNNFKKLYICKNLDELEEKTSIPDVRTREMRSLLETARKIIEEATKRYNEGDQEAAYILYTRYFNLLNNIHKRDNYPQYKSQIRKILGDNQTNKLTMDRLEDLTKSLDKRYTLLNKNANLSNANDITQTSLTQLRKLDLTSHPNNQMQRSRSVSPIRNGVERNGLLSAITCQQLYDCMQAQSVLVMDCRPSGDYGESKLNYPLSFNVPAEIIRDGMSAGKLQDKLDQESKKLWSARAIKDQVVLMDWNSSATELKAHSPISILLDILQRWDPDVVYRSPIRILEGGYEFFVMAYPTCCTNSTVVMPQLSSTLIDTSAVIEDIEYPSVNDIQLKDDIIAKNQSNSSLTNHKTSSSGRPTVDRSSKSAAMKLYDEKRNAINEIAKEQEVLLEKAKENDEQLEQIAEQLNSVDHKKQLINGGKEMMYQFMQLESEAEDYKNEITRLKAELNHYRRRDEEEKANLPIQLVKDVEQIEAKIEERQRVDEQRKKERQLLAEKFAIVNQNKCLTRNNNSKAQFEENDLEENKENLKQPLPTTKLNPPQFDRSIKPKHSSSSPVDTEVRVRNFSPVSGKVLFAAFTQSMSLYKMIIAGINIQLPTAKRFFPIIRKKGRGLTGLKNLGNTCYMNSIIQCLSNTPPLAEYCVTDKYKNYVSRNNKTRGEIVDEVAALIKMLWMGGYKYVASRDLKYVIGQYQKMFRGYEQQDSHEFLTILMDWLHSDLQTLALDPLREPMTASEKAWLDFTKAKESLILHLFYGQIKSIVKCAECENESATYECFSNLSLELPENDSTCDLRECLDMYFSGERIHGWNCPRCEHKRDALHVTTKHAIKKLNIAKLPPVLVIHLKRFYADTDSPSPSYKKKMNYLRFPLQNLDMSPYITVSERKRSTPTLYRLYAVSNHYGFMESGHYTAFCKNDALNHWYKFDDHMVTSLDSSKVISSAAYILFYTRLSPLQAIN</sequence>
<dbReference type="Pfam" id="PF08969">
    <property type="entry name" value="USP8_dimer"/>
    <property type="match status" value="1"/>
</dbReference>
<reference evidence="8" key="1">
    <citation type="submission" date="2014-03" db="EMBL/GenBank/DDBJ databases">
        <authorList>
            <person name="Aksoy S."/>
            <person name="Warren W."/>
            <person name="Wilson R.K."/>
        </authorList>
    </citation>
    <scope>NUCLEOTIDE SEQUENCE [LARGE SCALE GENOMIC DNA]</scope>
    <source>
        <strain evidence="8">IAEA</strain>
    </source>
</reference>
<keyword evidence="3" id="KW-0378">Hydrolase</keyword>
<protein>
    <recommendedName>
        <fullName evidence="3">Ubiquitin carboxyl-terminal hydrolase</fullName>
        <ecNumber evidence="3">3.4.19.12</ecNumber>
    </recommendedName>
</protein>
<dbReference type="PROSITE" id="PS00973">
    <property type="entry name" value="USP_2"/>
    <property type="match status" value="1"/>
</dbReference>
<dbReference type="GO" id="GO:0016579">
    <property type="term" value="P:protein deubiquitination"/>
    <property type="evidence" value="ECO:0007669"/>
    <property type="project" value="InterPro"/>
</dbReference>
<dbReference type="InterPro" id="IPR038765">
    <property type="entry name" value="Papain-like_cys_pep_sf"/>
</dbReference>
<dbReference type="Gene3D" id="3.40.250.10">
    <property type="entry name" value="Rhodanese-like domain"/>
    <property type="match status" value="1"/>
</dbReference>
<dbReference type="VEuPathDB" id="VectorBase:GPAI008484"/>
<keyword evidence="8" id="KW-1185">Reference proteome</keyword>
<dbReference type="PANTHER" id="PTHR21646">
    <property type="entry name" value="UBIQUITIN CARBOXYL-TERMINAL HYDROLASE"/>
    <property type="match status" value="1"/>
</dbReference>
<dbReference type="Proteomes" id="UP000092445">
    <property type="component" value="Unassembled WGS sequence"/>
</dbReference>